<dbReference type="AlphaFoldDB" id="A0A4Q1C5A2"/>
<keyword evidence="4" id="KW-1185">Reference proteome</keyword>
<dbReference type="CDD" id="cd01399">
    <property type="entry name" value="GlcN6P_deaminase"/>
    <property type="match status" value="1"/>
</dbReference>
<accession>A0A4Q1C5A2</accession>
<evidence type="ECO:0000313" key="4">
    <source>
        <dbReference type="Proteomes" id="UP000290218"/>
    </source>
</evidence>
<evidence type="ECO:0000313" key="3">
    <source>
        <dbReference type="EMBL" id="RXK53493.1"/>
    </source>
</evidence>
<dbReference type="OrthoDB" id="9791139at2"/>
<dbReference type="SUPFAM" id="SSF100950">
    <property type="entry name" value="NagB/RpiA/CoA transferase-like"/>
    <property type="match status" value="1"/>
</dbReference>
<sequence>MNESLSENQQRERIPTEIYATADLAARSLADHIAALIRSRDAEGRPTVLGLATGSTPVRLYRQLIRLHREEHLSFKNVITFNLDEYYGLSRSHSESYWRFMQEQLFTHIDIRSGNIHLPDGTVSRGEVFSSCRKYEEQIVAAGGLDLQVLGIGRTGHIGFNEPGSTRDSRTRLVTLDQLTRRDAARDFLGEANVPRHAITMGVGTILSAKEIVLLAWGTGKAEVIARAVEDPANDSLPASFLQGHPRIRFLIDESAASLLTRRLHPWLVGPVEWTPSLTRHAVVWLAQKVGKPVLKLLDEDYSEHGMADLLTEKGPAYGLNIRIFNELQHTITGWPGGKPDADDAHRPERASPFPKRVVVLSPEPSHDVIGLGGTLRRLVEQGHDVSVIYLTSGNLAVPDEEAAMATDLVADVARTLDAASAPVDTFAVNVRMQLDRKTAVESDSLQVRKLKGLIRRGEARASMFACGLPVSRIRFLDLPFYEAGRYRQFSPGNADLTPLINLLRELTPNQIFATGRQDDPSAVTAVCFELIQEALRQLASDDWMASCRLWLYRGVDTPWNAADIDMAVPFSPRELTQKIQGIYQHKSQRSQTAFKSGHHELWQQAEHHNRTLAETFDRLGFANYEAIEAFQRWIP</sequence>
<comment type="caution">
    <text evidence="3">The sequence shown here is derived from an EMBL/GenBank/DDBJ whole genome shotgun (WGS) entry which is preliminary data.</text>
</comment>
<dbReference type="PANTHER" id="PTHR42892:SF1">
    <property type="entry name" value="GLUCOSAMINE-6-PHOSPHATE ISOMERASE"/>
    <property type="match status" value="1"/>
</dbReference>
<keyword evidence="3" id="KW-0378">Hydrolase</keyword>
<reference evidence="3 4" key="1">
    <citation type="submission" date="2019-01" db="EMBL/GenBank/DDBJ databases">
        <title>Lacunisphaera sp. strain TWA-58.</title>
        <authorList>
            <person name="Chen W.-M."/>
        </authorList>
    </citation>
    <scope>NUCLEOTIDE SEQUENCE [LARGE SCALE GENOMIC DNA]</scope>
    <source>
        <strain evidence="3 4">TWA-58</strain>
    </source>
</reference>
<dbReference type="GO" id="GO:0005975">
    <property type="term" value="P:carbohydrate metabolic process"/>
    <property type="evidence" value="ECO:0007669"/>
    <property type="project" value="InterPro"/>
</dbReference>
<dbReference type="Pfam" id="PF01182">
    <property type="entry name" value="Glucosamine_iso"/>
    <property type="match status" value="1"/>
</dbReference>
<dbReference type="EMBL" id="SDHX01000002">
    <property type="protein sequence ID" value="RXK53493.1"/>
    <property type="molecule type" value="Genomic_DNA"/>
</dbReference>
<dbReference type="SUPFAM" id="SSF102588">
    <property type="entry name" value="LmbE-like"/>
    <property type="match status" value="1"/>
</dbReference>
<protein>
    <recommendedName>
        <fullName evidence="1">Glucosamine-6-phosphate deaminase</fullName>
        <ecNumber evidence="1">3.5.99.6</ecNumber>
    </recommendedName>
</protein>
<dbReference type="RefSeq" id="WP_129049198.1">
    <property type="nucleotide sequence ID" value="NZ_SDHX01000002.1"/>
</dbReference>
<dbReference type="InterPro" id="IPR004547">
    <property type="entry name" value="Glucosamine6P_isomerase"/>
</dbReference>
<feature type="domain" description="Glucosamine/galactosamine-6-phosphate isomerase" evidence="2">
    <location>
        <begin position="22"/>
        <end position="243"/>
    </location>
</feature>
<dbReference type="InterPro" id="IPR052960">
    <property type="entry name" value="GlcN6P_deaminase-like"/>
</dbReference>
<dbReference type="InterPro" id="IPR037171">
    <property type="entry name" value="NagB/RpiA_transferase-like"/>
</dbReference>
<dbReference type="NCBIfam" id="NF002557">
    <property type="entry name" value="PRK02122.1"/>
    <property type="match status" value="1"/>
</dbReference>
<gene>
    <name evidence="3" type="primary">nagB</name>
    <name evidence="3" type="ORF">ESB00_17525</name>
</gene>
<dbReference type="NCBIfam" id="TIGR00502">
    <property type="entry name" value="nagB"/>
    <property type="match status" value="1"/>
</dbReference>
<dbReference type="InterPro" id="IPR024078">
    <property type="entry name" value="LmbE-like_dom_sf"/>
</dbReference>
<dbReference type="Gene3D" id="3.40.50.10320">
    <property type="entry name" value="LmbE-like"/>
    <property type="match status" value="1"/>
</dbReference>
<organism evidence="3 4">
    <name type="scientific">Oleiharenicola lentus</name>
    <dbReference type="NCBI Taxonomy" id="2508720"/>
    <lineage>
        <taxon>Bacteria</taxon>
        <taxon>Pseudomonadati</taxon>
        <taxon>Verrucomicrobiota</taxon>
        <taxon>Opitutia</taxon>
        <taxon>Opitutales</taxon>
        <taxon>Opitutaceae</taxon>
        <taxon>Oleiharenicola</taxon>
    </lineage>
</organism>
<evidence type="ECO:0000259" key="2">
    <source>
        <dbReference type="Pfam" id="PF01182"/>
    </source>
</evidence>
<dbReference type="Proteomes" id="UP000290218">
    <property type="component" value="Unassembled WGS sequence"/>
</dbReference>
<proteinExistence type="predicted"/>
<dbReference type="GO" id="GO:0006046">
    <property type="term" value="P:N-acetylglucosamine catabolic process"/>
    <property type="evidence" value="ECO:0007669"/>
    <property type="project" value="UniProtKB-UniRule"/>
</dbReference>
<dbReference type="EC" id="3.5.99.6" evidence="1"/>
<dbReference type="Pfam" id="PF02585">
    <property type="entry name" value="PIG-L"/>
    <property type="match status" value="1"/>
</dbReference>
<evidence type="ECO:0000256" key="1">
    <source>
        <dbReference type="NCBIfam" id="TIGR00502"/>
    </source>
</evidence>
<dbReference type="Gene3D" id="3.40.50.1360">
    <property type="match status" value="1"/>
</dbReference>
<dbReference type="InterPro" id="IPR006148">
    <property type="entry name" value="Glc/Gal-6P_isomerase"/>
</dbReference>
<dbReference type="GO" id="GO:0004342">
    <property type="term" value="F:glucosamine-6-phosphate deaminase activity"/>
    <property type="evidence" value="ECO:0007669"/>
    <property type="project" value="UniProtKB-UniRule"/>
</dbReference>
<name>A0A4Q1C5A2_9BACT</name>
<dbReference type="PANTHER" id="PTHR42892">
    <property type="entry name" value="GLUCOSAMINE-6-PHOSPHATE DEAMINASE-LIKE PROTEIN BT_0258-RELATED"/>
    <property type="match status" value="1"/>
</dbReference>
<dbReference type="InterPro" id="IPR003737">
    <property type="entry name" value="GlcNAc_PI_deacetylase-related"/>
</dbReference>